<name>A0A165NMK5_EXIGL</name>
<keyword evidence="2" id="KW-1133">Transmembrane helix</keyword>
<dbReference type="AlphaFoldDB" id="A0A165NMK5"/>
<feature type="transmembrane region" description="Helical" evidence="2">
    <location>
        <begin position="243"/>
        <end position="264"/>
    </location>
</feature>
<organism evidence="3 4">
    <name type="scientific">Exidia glandulosa HHB12029</name>
    <dbReference type="NCBI Taxonomy" id="1314781"/>
    <lineage>
        <taxon>Eukaryota</taxon>
        <taxon>Fungi</taxon>
        <taxon>Dikarya</taxon>
        <taxon>Basidiomycota</taxon>
        <taxon>Agaricomycotina</taxon>
        <taxon>Agaricomycetes</taxon>
        <taxon>Auriculariales</taxon>
        <taxon>Exidiaceae</taxon>
        <taxon>Exidia</taxon>
    </lineage>
</organism>
<feature type="compositionally biased region" description="Pro residues" evidence="1">
    <location>
        <begin position="407"/>
        <end position="422"/>
    </location>
</feature>
<feature type="region of interest" description="Disordered" evidence="1">
    <location>
        <begin position="471"/>
        <end position="650"/>
    </location>
</feature>
<keyword evidence="2" id="KW-0472">Membrane</keyword>
<dbReference type="PANTHER" id="PTHR38848">
    <property type="entry name" value="G-PROTEIN COUPLED RECEPTORS FAMILY 3 PROFILE DOMAIN-CONTAINING PROTEIN"/>
    <property type="match status" value="1"/>
</dbReference>
<dbReference type="Proteomes" id="UP000077266">
    <property type="component" value="Unassembled WGS sequence"/>
</dbReference>
<feature type="transmembrane region" description="Helical" evidence="2">
    <location>
        <begin position="203"/>
        <end position="222"/>
    </location>
</feature>
<feature type="region of interest" description="Disordered" evidence="1">
    <location>
        <begin position="396"/>
        <end position="428"/>
    </location>
</feature>
<protein>
    <recommendedName>
        <fullName evidence="5">Transmembrane protein</fullName>
    </recommendedName>
</protein>
<accession>A0A165NMK5</accession>
<feature type="compositionally biased region" description="Low complexity" evidence="1">
    <location>
        <begin position="668"/>
        <end position="680"/>
    </location>
</feature>
<gene>
    <name evidence="3" type="ORF">EXIGLDRAFT_830387</name>
</gene>
<evidence type="ECO:0000313" key="3">
    <source>
        <dbReference type="EMBL" id="KZW00957.1"/>
    </source>
</evidence>
<evidence type="ECO:0008006" key="5">
    <source>
        <dbReference type="Google" id="ProtNLM"/>
    </source>
</evidence>
<feature type="compositionally biased region" description="Low complexity" evidence="1">
    <location>
        <begin position="541"/>
        <end position="557"/>
    </location>
</feature>
<sequence length="689" mass="74558">MRRRQKQIGPENTAAGAGWLQYYPAQVQDQGSPKVRQSPATIRAWPDLGILHSARDFRNAINSTPPRNSNVPPSRPPLSILLAVLGDDELDENDDERGHHVHLGRSARALQRRHAPRHAPSSLPLYVSVSLTSSDPGLSICTWCFARRTASEDFFSSRGRAGITFAKWCLLLVFLDSWIFMALSGLLINGIGLSVSPAACELAIISCIAFYAASKFLIYTFLIEKVYIVWSAGSSLRRFQTPVYRVCALVLAAYAAVICLMVMFRLSQLSLGDGRCVIGLKRTASIVVLSYDLFVNFWLTGLFLWPLTRTTTHNARLRRVTLRTLIAAAAALTTSTVNIVILAICDGQEVGWVCLASCGADVTVNAIVLFWVTASPSSSTGFDTVPILKTIDDEEKGYGGGPSEGPFFPPPMRFPRPYPNTPSLPSTGWELETAHTASTVSMKFAPPSAPIQIPVALHSPGSSTRKLAITIPSRTPSSPGGVQSSSPLSLSGSPSVSRTPSHSLKRTRSGALIHVPSTVREPPASTDAAATLSRPAPPSRSFTWSPSSPAPASSSSPVTPPSFPRGSSAPPQLTSTKWSRVLWFGPSSSSSGSSSPGGRPPKKPPPAVTLTDLPPRARRPVRYRHRDRNSDSEDSQASHHHHHQRHSLTLPPQQQIVSLQAVARTHSLPLQQQHTPTHTHTSSKFRIFA</sequence>
<dbReference type="PANTHER" id="PTHR38848:SF3">
    <property type="entry name" value="G-PROTEIN COUPLED RECEPTORS FAMILY 3 PROFILE DOMAIN-CONTAINING PROTEIN"/>
    <property type="match status" value="1"/>
</dbReference>
<proteinExistence type="predicted"/>
<evidence type="ECO:0000256" key="2">
    <source>
        <dbReference type="SAM" id="Phobius"/>
    </source>
</evidence>
<feature type="transmembrane region" description="Helical" evidence="2">
    <location>
        <begin position="168"/>
        <end position="191"/>
    </location>
</feature>
<dbReference type="EMBL" id="KV425897">
    <property type="protein sequence ID" value="KZW00957.1"/>
    <property type="molecule type" value="Genomic_DNA"/>
</dbReference>
<evidence type="ECO:0000313" key="4">
    <source>
        <dbReference type="Proteomes" id="UP000077266"/>
    </source>
</evidence>
<reference evidence="3 4" key="1">
    <citation type="journal article" date="2016" name="Mol. Biol. Evol.">
        <title>Comparative Genomics of Early-Diverging Mushroom-Forming Fungi Provides Insights into the Origins of Lignocellulose Decay Capabilities.</title>
        <authorList>
            <person name="Nagy L.G."/>
            <person name="Riley R."/>
            <person name="Tritt A."/>
            <person name="Adam C."/>
            <person name="Daum C."/>
            <person name="Floudas D."/>
            <person name="Sun H."/>
            <person name="Yadav J.S."/>
            <person name="Pangilinan J."/>
            <person name="Larsson K.H."/>
            <person name="Matsuura K."/>
            <person name="Barry K."/>
            <person name="Labutti K."/>
            <person name="Kuo R."/>
            <person name="Ohm R.A."/>
            <person name="Bhattacharya S.S."/>
            <person name="Shirouzu T."/>
            <person name="Yoshinaga Y."/>
            <person name="Martin F.M."/>
            <person name="Grigoriev I.V."/>
            <person name="Hibbett D.S."/>
        </authorList>
    </citation>
    <scope>NUCLEOTIDE SEQUENCE [LARGE SCALE GENOMIC DNA]</scope>
    <source>
        <strain evidence="3 4">HHB12029</strain>
    </source>
</reference>
<feature type="compositionally biased region" description="Low complexity" evidence="1">
    <location>
        <begin position="585"/>
        <end position="597"/>
    </location>
</feature>
<dbReference type="InParanoid" id="A0A165NMK5"/>
<feature type="transmembrane region" description="Helical" evidence="2">
    <location>
        <begin position="325"/>
        <end position="344"/>
    </location>
</feature>
<feature type="transmembrane region" description="Helical" evidence="2">
    <location>
        <begin position="284"/>
        <end position="305"/>
    </location>
</feature>
<dbReference type="OrthoDB" id="3210850at2759"/>
<feature type="compositionally biased region" description="Polar residues" evidence="1">
    <location>
        <begin position="569"/>
        <end position="578"/>
    </location>
</feature>
<keyword evidence="2" id="KW-0812">Transmembrane</keyword>
<feature type="compositionally biased region" description="Low complexity" evidence="1">
    <location>
        <begin position="476"/>
        <end position="502"/>
    </location>
</feature>
<keyword evidence="4" id="KW-1185">Reference proteome</keyword>
<feature type="compositionally biased region" description="Basic residues" evidence="1">
    <location>
        <begin position="616"/>
        <end position="627"/>
    </location>
</feature>
<feature type="region of interest" description="Disordered" evidence="1">
    <location>
        <begin position="668"/>
        <end position="689"/>
    </location>
</feature>
<evidence type="ECO:0000256" key="1">
    <source>
        <dbReference type="SAM" id="MobiDB-lite"/>
    </source>
</evidence>